<dbReference type="PIRSF" id="PIRSF000077">
    <property type="entry name" value="Thioredoxin"/>
    <property type="match status" value="1"/>
</dbReference>
<dbReference type="PANTHER" id="PTHR46115">
    <property type="entry name" value="THIOREDOXIN-LIKE PROTEIN 1"/>
    <property type="match status" value="1"/>
</dbReference>
<keyword evidence="2 5" id="KW-1015">Disulfide bond</keyword>
<name>A0AAW0FPS5_9APHY</name>
<evidence type="ECO:0000256" key="4">
    <source>
        <dbReference type="PIRSR" id="PIRSR000077-1"/>
    </source>
</evidence>
<keyword evidence="8" id="KW-1185">Reference proteome</keyword>
<dbReference type="AlphaFoldDB" id="A0AAW0FPS5"/>
<dbReference type="NCBIfam" id="TIGR01068">
    <property type="entry name" value="thioredoxin"/>
    <property type="match status" value="1"/>
</dbReference>
<dbReference type="GO" id="GO:0015035">
    <property type="term" value="F:protein-disulfide reductase activity"/>
    <property type="evidence" value="ECO:0007669"/>
    <property type="project" value="InterPro"/>
</dbReference>
<dbReference type="Proteomes" id="UP001385951">
    <property type="component" value="Unassembled WGS sequence"/>
</dbReference>
<feature type="active site" description="Nucleophile" evidence="4">
    <location>
        <position position="33"/>
    </location>
</feature>
<dbReference type="SUPFAM" id="SSF52833">
    <property type="entry name" value="Thioredoxin-like"/>
    <property type="match status" value="1"/>
</dbReference>
<sequence length="105" mass="11743">MVQELKTYEEFQELISSGKTVVIDFWAEWCGPCKQISPIFVRLAAEYSSITFAKVNVDDAAQISEEVGIRAMPTFMVFKNGVKIDELVGAMPPRLQELIVRASNA</sequence>
<reference evidence="7 8" key="1">
    <citation type="submission" date="2022-09" db="EMBL/GenBank/DDBJ databases">
        <authorList>
            <person name="Palmer J.M."/>
        </authorList>
    </citation>
    <scope>NUCLEOTIDE SEQUENCE [LARGE SCALE GENOMIC DNA]</scope>
    <source>
        <strain evidence="7 8">DSM 7382</strain>
    </source>
</reference>
<evidence type="ECO:0000256" key="1">
    <source>
        <dbReference type="ARBA" id="ARBA00020570"/>
    </source>
</evidence>
<proteinExistence type="inferred from homology"/>
<evidence type="ECO:0000313" key="7">
    <source>
        <dbReference type="EMBL" id="KAK7681584.1"/>
    </source>
</evidence>
<dbReference type="InterPro" id="IPR017937">
    <property type="entry name" value="Thioredoxin_CS"/>
</dbReference>
<evidence type="ECO:0000259" key="6">
    <source>
        <dbReference type="PROSITE" id="PS51352"/>
    </source>
</evidence>
<gene>
    <name evidence="7" type="ORF">QCA50_015317</name>
</gene>
<feature type="active site" description="Nucleophile" evidence="4">
    <location>
        <position position="30"/>
    </location>
</feature>
<evidence type="ECO:0000256" key="2">
    <source>
        <dbReference type="ARBA" id="ARBA00023157"/>
    </source>
</evidence>
<dbReference type="InterPro" id="IPR013766">
    <property type="entry name" value="Thioredoxin_domain"/>
</dbReference>
<feature type="domain" description="Thioredoxin" evidence="6">
    <location>
        <begin position="1"/>
        <end position="105"/>
    </location>
</feature>
<dbReference type="PROSITE" id="PS00194">
    <property type="entry name" value="THIOREDOXIN_1"/>
    <property type="match status" value="1"/>
</dbReference>
<evidence type="ECO:0000256" key="3">
    <source>
        <dbReference type="PIRNR" id="PIRNR000077"/>
    </source>
</evidence>
<feature type="site" description="Deprotonates C-terminal active site Cys" evidence="4">
    <location>
        <position position="24"/>
    </location>
</feature>
<dbReference type="PRINTS" id="PR00421">
    <property type="entry name" value="THIOREDOXIN"/>
</dbReference>
<comment type="caution">
    <text evidence="7">The sequence shown here is derived from an EMBL/GenBank/DDBJ whole genome shotgun (WGS) entry which is preliminary data.</text>
</comment>
<dbReference type="CDD" id="cd02947">
    <property type="entry name" value="TRX_family"/>
    <property type="match status" value="1"/>
</dbReference>
<evidence type="ECO:0000256" key="5">
    <source>
        <dbReference type="PIRSR" id="PIRSR000077-4"/>
    </source>
</evidence>
<evidence type="ECO:0000313" key="8">
    <source>
        <dbReference type="Proteomes" id="UP001385951"/>
    </source>
</evidence>
<dbReference type="Pfam" id="PF00085">
    <property type="entry name" value="Thioredoxin"/>
    <property type="match status" value="1"/>
</dbReference>
<dbReference type="FunFam" id="3.40.30.10:FF:000245">
    <property type="entry name" value="Thioredoxin"/>
    <property type="match status" value="1"/>
</dbReference>
<dbReference type="PROSITE" id="PS51352">
    <property type="entry name" value="THIOREDOXIN_2"/>
    <property type="match status" value="1"/>
</dbReference>
<keyword evidence="5" id="KW-0676">Redox-active center</keyword>
<protein>
    <recommendedName>
        <fullName evidence="1 3">Thioredoxin</fullName>
    </recommendedName>
</protein>
<dbReference type="InterPro" id="IPR005746">
    <property type="entry name" value="Thioredoxin"/>
</dbReference>
<comment type="similarity">
    <text evidence="3">Belongs to the thioredoxin family.</text>
</comment>
<feature type="site" description="Contributes to redox potential value" evidence="4">
    <location>
        <position position="32"/>
    </location>
</feature>
<feature type="site" description="Contributes to redox potential value" evidence="4">
    <location>
        <position position="31"/>
    </location>
</feature>
<organism evidence="7 8">
    <name type="scientific">Cerrena zonata</name>
    <dbReference type="NCBI Taxonomy" id="2478898"/>
    <lineage>
        <taxon>Eukaryota</taxon>
        <taxon>Fungi</taxon>
        <taxon>Dikarya</taxon>
        <taxon>Basidiomycota</taxon>
        <taxon>Agaricomycotina</taxon>
        <taxon>Agaricomycetes</taxon>
        <taxon>Polyporales</taxon>
        <taxon>Cerrenaceae</taxon>
        <taxon>Cerrena</taxon>
    </lineage>
</organism>
<feature type="disulfide bond" description="Redox-active" evidence="5">
    <location>
        <begin position="30"/>
        <end position="33"/>
    </location>
</feature>
<dbReference type="Gene3D" id="3.40.30.10">
    <property type="entry name" value="Glutaredoxin"/>
    <property type="match status" value="1"/>
</dbReference>
<dbReference type="InterPro" id="IPR036249">
    <property type="entry name" value="Thioredoxin-like_sf"/>
</dbReference>
<dbReference type="EMBL" id="JASBNA010000040">
    <property type="protein sequence ID" value="KAK7681584.1"/>
    <property type="molecule type" value="Genomic_DNA"/>
</dbReference>
<accession>A0AAW0FPS5</accession>